<reference evidence="3 4" key="1">
    <citation type="submission" date="2019-02" db="EMBL/GenBank/DDBJ databases">
        <title>Deep-cultivation of Planctomycetes and their phenomic and genomic characterization uncovers novel biology.</title>
        <authorList>
            <person name="Wiegand S."/>
            <person name="Jogler M."/>
            <person name="Boedeker C."/>
            <person name="Pinto D."/>
            <person name="Vollmers J."/>
            <person name="Rivas-Marin E."/>
            <person name="Kohn T."/>
            <person name="Peeters S.H."/>
            <person name="Heuer A."/>
            <person name="Rast P."/>
            <person name="Oberbeckmann S."/>
            <person name="Bunk B."/>
            <person name="Jeske O."/>
            <person name="Meyerdierks A."/>
            <person name="Storesund J.E."/>
            <person name="Kallscheuer N."/>
            <person name="Luecker S."/>
            <person name="Lage O.M."/>
            <person name="Pohl T."/>
            <person name="Merkel B.J."/>
            <person name="Hornburger P."/>
            <person name="Mueller R.-W."/>
            <person name="Bruemmer F."/>
            <person name="Labrenz M."/>
            <person name="Spormann A.M."/>
            <person name="Op den Camp H."/>
            <person name="Overmann J."/>
            <person name="Amann R."/>
            <person name="Jetten M.S.M."/>
            <person name="Mascher T."/>
            <person name="Medema M.H."/>
            <person name="Devos D.P."/>
            <person name="Kaster A.-K."/>
            <person name="Ovreas L."/>
            <person name="Rohde M."/>
            <person name="Galperin M.Y."/>
            <person name="Jogler C."/>
        </authorList>
    </citation>
    <scope>NUCLEOTIDE SEQUENCE [LARGE SCALE GENOMIC DNA]</scope>
    <source>
        <strain evidence="3 4">Mal4</strain>
    </source>
</reference>
<evidence type="ECO:0000259" key="2">
    <source>
        <dbReference type="PROSITE" id="PS50041"/>
    </source>
</evidence>
<dbReference type="InterPro" id="IPR016187">
    <property type="entry name" value="CTDL_fold"/>
</dbReference>
<dbReference type="InterPro" id="IPR016186">
    <property type="entry name" value="C-type_lectin-like/link_sf"/>
</dbReference>
<dbReference type="InterPro" id="IPR050111">
    <property type="entry name" value="C-type_lectin/snaclec_domain"/>
</dbReference>
<proteinExistence type="predicted"/>
<dbReference type="NCBIfam" id="TIGR02595">
    <property type="entry name" value="PEP_CTERM"/>
    <property type="match status" value="1"/>
</dbReference>
<gene>
    <name evidence="3" type="ORF">Mal4_56320</name>
</gene>
<feature type="domain" description="C-type lectin" evidence="2">
    <location>
        <begin position="55"/>
        <end position="167"/>
    </location>
</feature>
<accession>A0A517ZFL5</accession>
<dbReference type="Pfam" id="PF00059">
    <property type="entry name" value="Lectin_C"/>
    <property type="match status" value="1"/>
</dbReference>
<evidence type="ECO:0000256" key="1">
    <source>
        <dbReference type="SAM" id="SignalP"/>
    </source>
</evidence>
<evidence type="ECO:0000313" key="3">
    <source>
        <dbReference type="EMBL" id="QDU41266.1"/>
    </source>
</evidence>
<dbReference type="SMART" id="SM00034">
    <property type="entry name" value="CLECT"/>
    <property type="match status" value="1"/>
</dbReference>
<protein>
    <submittedName>
        <fullName evidence="3">Lectin C-type domain protein</fullName>
    </submittedName>
</protein>
<organism evidence="3 4">
    <name type="scientific">Maioricimonas rarisocia</name>
    <dbReference type="NCBI Taxonomy" id="2528026"/>
    <lineage>
        <taxon>Bacteria</taxon>
        <taxon>Pseudomonadati</taxon>
        <taxon>Planctomycetota</taxon>
        <taxon>Planctomycetia</taxon>
        <taxon>Planctomycetales</taxon>
        <taxon>Planctomycetaceae</taxon>
        <taxon>Maioricimonas</taxon>
    </lineage>
</organism>
<dbReference type="EMBL" id="CP036275">
    <property type="protein sequence ID" value="QDU41266.1"/>
    <property type="molecule type" value="Genomic_DNA"/>
</dbReference>
<name>A0A517ZFL5_9PLAN</name>
<keyword evidence="1" id="KW-0732">Signal</keyword>
<feature type="chain" id="PRO_5022049400" evidence="1">
    <location>
        <begin position="22"/>
        <end position="217"/>
    </location>
</feature>
<dbReference type="Pfam" id="PF07589">
    <property type="entry name" value="PEP-CTERM"/>
    <property type="match status" value="1"/>
</dbReference>
<dbReference type="PANTHER" id="PTHR22803">
    <property type="entry name" value="MANNOSE, PHOSPHOLIPASE, LECTIN RECEPTOR RELATED"/>
    <property type="match status" value="1"/>
</dbReference>
<dbReference type="InterPro" id="IPR001304">
    <property type="entry name" value="C-type_lectin-like"/>
</dbReference>
<dbReference type="Gene3D" id="3.10.100.10">
    <property type="entry name" value="Mannose-Binding Protein A, subunit A"/>
    <property type="match status" value="1"/>
</dbReference>
<dbReference type="Proteomes" id="UP000320496">
    <property type="component" value="Chromosome"/>
</dbReference>
<sequence length="217" mass="24103" precursor="true">MNCMIPRLCAFLLLLSTSARVGLCGQIFGPHQWESSAGGNDHYYALVFTDGPDITWFEARDAAENFSLFGGTGHLVTITSFAESEFLRTSFQDQFAINYHTAPGTNAWIGLTDEKTDGTYEWITGEPFSFSRWASTEPTNTIVNEDYVHLWYRDNDDGAGAVWSWNDSFPQRGIDASQVGFIVEGTQIVPEPSSMALFVCGLGCAAVARRRRKTNEQ</sequence>
<feature type="signal peptide" evidence="1">
    <location>
        <begin position="1"/>
        <end position="21"/>
    </location>
</feature>
<dbReference type="InterPro" id="IPR013424">
    <property type="entry name" value="Ice-binding_C"/>
</dbReference>
<dbReference type="PROSITE" id="PS50041">
    <property type="entry name" value="C_TYPE_LECTIN_2"/>
    <property type="match status" value="1"/>
</dbReference>
<keyword evidence="4" id="KW-1185">Reference proteome</keyword>
<dbReference type="SUPFAM" id="SSF56436">
    <property type="entry name" value="C-type lectin-like"/>
    <property type="match status" value="1"/>
</dbReference>
<dbReference type="KEGG" id="mri:Mal4_56320"/>
<dbReference type="AlphaFoldDB" id="A0A517ZFL5"/>
<evidence type="ECO:0000313" key="4">
    <source>
        <dbReference type="Proteomes" id="UP000320496"/>
    </source>
</evidence>